<dbReference type="Proteomes" id="UP000295724">
    <property type="component" value="Unassembled WGS sequence"/>
</dbReference>
<name>A0A4R6XQZ7_9GAMM</name>
<evidence type="ECO:0000256" key="4">
    <source>
        <dbReference type="SAM" id="SignalP"/>
    </source>
</evidence>
<keyword evidence="3 4" id="KW-0732">Signal</keyword>
<keyword evidence="5" id="KW-0378">Hydrolase</keyword>
<dbReference type="SUPFAM" id="SSF49478">
    <property type="entry name" value="Cna protein B-type domain"/>
    <property type="match status" value="2"/>
</dbReference>
<dbReference type="AlphaFoldDB" id="A0A4R6XQZ7"/>
<keyword evidence="6" id="KW-1185">Reference proteome</keyword>
<gene>
    <name evidence="5" type="ORF">C8D91_1636</name>
</gene>
<evidence type="ECO:0000256" key="1">
    <source>
        <dbReference type="ARBA" id="ARBA00007257"/>
    </source>
</evidence>
<organism evidence="5 6">
    <name type="scientific">Marinicella litoralis</name>
    <dbReference type="NCBI Taxonomy" id="644220"/>
    <lineage>
        <taxon>Bacteria</taxon>
        <taxon>Pseudomonadati</taxon>
        <taxon>Pseudomonadota</taxon>
        <taxon>Gammaproteobacteria</taxon>
        <taxon>Lysobacterales</taxon>
        <taxon>Marinicellaceae</taxon>
        <taxon>Marinicella</taxon>
    </lineage>
</organism>
<sequence length="865" mass="92370">MKYKQIWLLLLIFSTGYAQQRTNDTLELETWKDLLAENRITQLEYNQQEARVKYQQRQKEMLVQNQNNTAVINGGGTASISGTVNAVDPENILISLCTGNVYNCVGTTTDQFGAYTFTNLAVNSYLVVANDNYDDYLNAIWAITGTEPCFNNCPTDADNQIVLADGEARVGVDLDLTVGASISGTVLSGATPVEGNYVSLRNTPGQQYLGNAYTDASGNYSFKGIPDDDYYLLLQSPDDIYIDAMWSSTGTVQCYDCNPDVDSTISLAPAEIRSGVDFNLTIGATLTGQLTDQDTLAGVETLSVQLYDTAELPSYWYFYTQFDGSGNYTVSGIPTGSYKAYLEPQYDSGNVYIPEVYNNIQCNACTTLVYNGAGDTLNLVNGATMPNIDFALEVGASISGFIVDNNNIFLPLTQYGRIMLFNDSNRFLASEIVYGTDFDPAATGEYKVGGLIPGMYFVQGGDVGRQFYQRELFENIACPWSGCDRGGGGDPVVLGDGEQRLGVNFLLNYGGKITGTVTDALTGLPADDTYSEYVQFYDSNGAVAGGGVIEEDGSYISARALPPGDYSVRTGSMFNGVFISPYVMEKYDPAGNIDCPGVSCDLTAGNVTVTAYDPLDPTPEDSATVTGIDFALSTGFSFSGTITELGSADPIADVHVLVYNDMGQFANWATTDAAGAFTVHGLPAGTYYALTNNGSNLPFMGLNQTAAGGWIDILFNGIPCPGSACDVTTGDAIVLGAANRGTTVPVFDFTMVAGGTIAGQVRNFDSQLPASGVEVNVYNSSGDSYGSYVSDSNGYFLTVGFPEGTYYLTTANNGALLDGMYGGGYCINQNCNPLDASPIVIVGDQSVVGADFELRPDYIFRAGLE</sequence>
<dbReference type="PANTHER" id="PTHR36108:SF13">
    <property type="entry name" value="COLOSSIN-B-RELATED"/>
    <property type="match status" value="1"/>
</dbReference>
<keyword evidence="2" id="KW-0964">Secreted</keyword>
<evidence type="ECO:0000256" key="2">
    <source>
        <dbReference type="ARBA" id="ARBA00022525"/>
    </source>
</evidence>
<evidence type="ECO:0000313" key="6">
    <source>
        <dbReference type="Proteomes" id="UP000295724"/>
    </source>
</evidence>
<evidence type="ECO:0000256" key="3">
    <source>
        <dbReference type="ARBA" id="ARBA00022729"/>
    </source>
</evidence>
<dbReference type="PANTHER" id="PTHR36108">
    <property type="entry name" value="COLOSSIN-B-RELATED"/>
    <property type="match status" value="1"/>
</dbReference>
<proteinExistence type="inferred from homology"/>
<keyword evidence="5" id="KW-0121">Carboxypeptidase</keyword>
<accession>A0A4R6XQZ7</accession>
<dbReference type="InterPro" id="IPR013784">
    <property type="entry name" value="Carb-bd-like_fold"/>
</dbReference>
<dbReference type="SUPFAM" id="SSF49452">
    <property type="entry name" value="Starch-binding domain-like"/>
    <property type="match status" value="1"/>
</dbReference>
<dbReference type="InterPro" id="IPR013783">
    <property type="entry name" value="Ig-like_fold"/>
</dbReference>
<dbReference type="GO" id="GO:0004180">
    <property type="term" value="F:carboxypeptidase activity"/>
    <property type="evidence" value="ECO:0007669"/>
    <property type="project" value="UniProtKB-KW"/>
</dbReference>
<dbReference type="GO" id="GO:0030246">
    <property type="term" value="F:carbohydrate binding"/>
    <property type="evidence" value="ECO:0007669"/>
    <property type="project" value="InterPro"/>
</dbReference>
<dbReference type="RefSeq" id="WP_099018489.1">
    <property type="nucleotide sequence ID" value="NZ_NIHB01000001.1"/>
</dbReference>
<dbReference type="Gene3D" id="2.60.40.10">
    <property type="entry name" value="Immunoglobulins"/>
    <property type="match status" value="1"/>
</dbReference>
<protein>
    <submittedName>
        <fullName evidence="5">Carboxypeptidase family protein</fullName>
    </submittedName>
</protein>
<dbReference type="EMBL" id="SNZB01000003">
    <property type="protein sequence ID" value="TDR20660.1"/>
    <property type="molecule type" value="Genomic_DNA"/>
</dbReference>
<keyword evidence="5" id="KW-0645">Protease</keyword>
<feature type="signal peptide" evidence="4">
    <location>
        <begin position="1"/>
        <end position="20"/>
    </location>
</feature>
<dbReference type="Gene3D" id="2.60.40.1120">
    <property type="entry name" value="Carboxypeptidase-like, regulatory domain"/>
    <property type="match status" value="1"/>
</dbReference>
<feature type="chain" id="PRO_5020452388" evidence="4">
    <location>
        <begin position="21"/>
        <end position="865"/>
    </location>
</feature>
<comment type="caution">
    <text evidence="5">The sequence shown here is derived from an EMBL/GenBank/DDBJ whole genome shotgun (WGS) entry which is preliminary data.</text>
</comment>
<comment type="similarity">
    <text evidence="1">Belongs to the serine-aspartate repeat-containing protein (SDr) family.</text>
</comment>
<reference evidence="5 6" key="1">
    <citation type="submission" date="2019-03" db="EMBL/GenBank/DDBJ databases">
        <title>Genomic Encyclopedia of Type Strains, Phase IV (KMG-IV): sequencing the most valuable type-strain genomes for metagenomic binning, comparative biology and taxonomic classification.</title>
        <authorList>
            <person name="Goeker M."/>
        </authorList>
    </citation>
    <scope>NUCLEOTIDE SEQUENCE [LARGE SCALE GENOMIC DNA]</scope>
    <source>
        <strain evidence="5 6">DSM 25488</strain>
    </source>
</reference>
<evidence type="ECO:0000313" key="5">
    <source>
        <dbReference type="EMBL" id="TDR20660.1"/>
    </source>
</evidence>